<evidence type="ECO:0000256" key="6">
    <source>
        <dbReference type="ARBA" id="ARBA00022679"/>
    </source>
</evidence>
<dbReference type="GO" id="GO:0005789">
    <property type="term" value="C:endoplasmic reticulum membrane"/>
    <property type="evidence" value="ECO:0007669"/>
    <property type="project" value="UniProtKB-SubCell"/>
</dbReference>
<evidence type="ECO:0000256" key="13">
    <source>
        <dbReference type="ARBA" id="ARBA00070518"/>
    </source>
</evidence>
<organism evidence="16 17">
    <name type="scientific">Tieghemostelium lacteum</name>
    <name type="common">Slime mold</name>
    <name type="synonym">Dictyostelium lacteum</name>
    <dbReference type="NCBI Taxonomy" id="361077"/>
    <lineage>
        <taxon>Eukaryota</taxon>
        <taxon>Amoebozoa</taxon>
        <taxon>Evosea</taxon>
        <taxon>Eumycetozoa</taxon>
        <taxon>Dictyostelia</taxon>
        <taxon>Dictyosteliales</taxon>
        <taxon>Raperosteliaceae</taxon>
        <taxon>Tieghemostelium</taxon>
    </lineage>
</organism>
<evidence type="ECO:0000256" key="14">
    <source>
        <dbReference type="SAM" id="Phobius"/>
    </source>
</evidence>
<evidence type="ECO:0000256" key="8">
    <source>
        <dbReference type="ARBA" id="ARBA00022824"/>
    </source>
</evidence>
<evidence type="ECO:0000256" key="11">
    <source>
        <dbReference type="ARBA" id="ARBA00023136"/>
    </source>
</evidence>
<evidence type="ECO:0000256" key="10">
    <source>
        <dbReference type="ARBA" id="ARBA00022989"/>
    </source>
</evidence>
<comment type="pathway">
    <text evidence="2">Protein modification; protein glycosylation.</text>
</comment>
<evidence type="ECO:0000256" key="1">
    <source>
        <dbReference type="ARBA" id="ARBA00004389"/>
    </source>
</evidence>
<keyword evidence="6 16" id="KW-0808">Transferase</keyword>
<dbReference type="GO" id="GO:0006487">
    <property type="term" value="P:protein N-linked glycosylation"/>
    <property type="evidence" value="ECO:0007669"/>
    <property type="project" value="TreeGrafter"/>
</dbReference>
<keyword evidence="7 14" id="KW-0812">Transmembrane</keyword>
<dbReference type="SUPFAM" id="SSF53448">
    <property type="entry name" value="Nucleotide-diphospho-sugar transferases"/>
    <property type="match status" value="1"/>
</dbReference>
<dbReference type="EMBL" id="LODT01000028">
    <property type="protein sequence ID" value="KYQ92882.1"/>
    <property type="molecule type" value="Genomic_DNA"/>
</dbReference>
<dbReference type="InterPro" id="IPR001173">
    <property type="entry name" value="Glyco_trans_2-like"/>
</dbReference>
<comment type="similarity">
    <text evidence="3">Belongs to the glycosyltransferase 2 family.</text>
</comment>
<proteinExistence type="inferred from homology"/>
<name>A0A151ZFX6_TIELA</name>
<evidence type="ECO:0000256" key="4">
    <source>
        <dbReference type="ARBA" id="ARBA00012583"/>
    </source>
</evidence>
<dbReference type="STRING" id="361077.A0A151ZFX6"/>
<dbReference type="InterPro" id="IPR035518">
    <property type="entry name" value="DPG_synthase"/>
</dbReference>
<evidence type="ECO:0000313" key="17">
    <source>
        <dbReference type="Proteomes" id="UP000076078"/>
    </source>
</evidence>
<dbReference type="PANTHER" id="PTHR10859:SF91">
    <property type="entry name" value="DOLICHYL-PHOSPHATE BETA-GLUCOSYLTRANSFERASE"/>
    <property type="match status" value="1"/>
</dbReference>
<evidence type="ECO:0000256" key="12">
    <source>
        <dbReference type="ARBA" id="ARBA00045097"/>
    </source>
</evidence>
<keyword evidence="8" id="KW-0256">Endoplasmic reticulum</keyword>
<keyword evidence="9" id="KW-0735">Signal-anchor</keyword>
<keyword evidence="10 14" id="KW-1133">Transmembrane helix</keyword>
<dbReference type="Proteomes" id="UP000076078">
    <property type="component" value="Unassembled WGS sequence"/>
</dbReference>
<keyword evidence="17" id="KW-1185">Reference proteome</keyword>
<dbReference type="InParanoid" id="A0A151ZFX6"/>
<dbReference type="GO" id="GO:0004581">
    <property type="term" value="F:dolichyl-phosphate beta-glucosyltransferase activity"/>
    <property type="evidence" value="ECO:0007669"/>
    <property type="project" value="UniProtKB-EC"/>
</dbReference>
<evidence type="ECO:0000313" key="16">
    <source>
        <dbReference type="EMBL" id="KYQ92882.1"/>
    </source>
</evidence>
<feature type="transmembrane region" description="Helical" evidence="14">
    <location>
        <begin position="5"/>
        <end position="20"/>
    </location>
</feature>
<keyword evidence="5" id="KW-0328">Glycosyltransferase</keyword>
<dbReference type="EC" id="2.4.1.117" evidence="4"/>
<comment type="caution">
    <text evidence="16">The sequence shown here is derived from an EMBL/GenBank/DDBJ whole genome shotgun (WGS) entry which is preliminary data.</text>
</comment>
<comment type="catalytic activity">
    <reaction evidence="12">
        <text>a di-trans,poly-cis-dolichyl phosphate + UDP-alpha-D-glucose = a di-trans,poly-cis-dolichyl beta-D-glucosyl phosphate + UDP</text>
        <dbReference type="Rhea" id="RHEA:15401"/>
        <dbReference type="Rhea" id="RHEA-COMP:19498"/>
        <dbReference type="Rhea" id="RHEA-COMP:19502"/>
        <dbReference type="ChEBI" id="CHEBI:57525"/>
        <dbReference type="ChEBI" id="CHEBI:57683"/>
        <dbReference type="ChEBI" id="CHEBI:58223"/>
        <dbReference type="ChEBI" id="CHEBI:58885"/>
        <dbReference type="EC" id="2.4.1.117"/>
    </reaction>
    <physiologicalReaction direction="left-to-right" evidence="12">
        <dbReference type="Rhea" id="RHEA:15402"/>
    </physiologicalReaction>
</comment>
<reference evidence="16 17" key="1">
    <citation type="submission" date="2015-12" db="EMBL/GenBank/DDBJ databases">
        <title>Dictyostelia acquired genes for synthesis and detection of signals that induce cell-type specialization by lateral gene transfer from prokaryotes.</title>
        <authorList>
            <person name="Gloeckner G."/>
            <person name="Schaap P."/>
        </authorList>
    </citation>
    <scope>NUCLEOTIDE SEQUENCE [LARGE SCALE GENOMIC DNA]</scope>
    <source>
        <strain evidence="16 17">TK</strain>
    </source>
</reference>
<sequence>MYFYIITFIIIFIIIYNILFKKDKNFENVWVGHERQYIDPKDGSTKEFTEIKKGDKGTIEVSIVIPAYNEEKRLPIMLDDTLKILNEKTKKNPNFTFELVIVDDGSRDKTSSLVLQYAEREGVDKVRLLKLLKNRGKGGAVKRGMLVSRGKYCLMADADGATDFKDFDRVYDSMKKIESKQYGVVCGSRSHLVDSDVVAKRSFFRNLLMYGFHLVVQILCVRGIKDTQCGFKLFTRESARHLFTSLHVERWAFDVELLYLAQTLHMPIAEVAVNWTEIDGSKLDPIASSIQMAKDILRIRLNYLFRFWTISS</sequence>
<evidence type="ECO:0000256" key="9">
    <source>
        <dbReference type="ARBA" id="ARBA00022968"/>
    </source>
</evidence>
<dbReference type="CDD" id="cd04188">
    <property type="entry name" value="DPG_synthase"/>
    <property type="match status" value="1"/>
</dbReference>
<dbReference type="FunCoup" id="A0A151ZFX6">
    <property type="interactions" value="506"/>
</dbReference>
<dbReference type="PANTHER" id="PTHR10859">
    <property type="entry name" value="GLYCOSYL TRANSFERASE"/>
    <property type="match status" value="1"/>
</dbReference>
<dbReference type="Gene3D" id="3.90.550.10">
    <property type="entry name" value="Spore Coat Polysaccharide Biosynthesis Protein SpsA, Chain A"/>
    <property type="match status" value="1"/>
</dbReference>
<comment type="subcellular location">
    <subcellularLocation>
        <location evidence="1">Endoplasmic reticulum membrane</location>
        <topology evidence="1">Single-pass membrane protein</topology>
    </subcellularLocation>
</comment>
<dbReference type="OrthoDB" id="3784at2759"/>
<dbReference type="FunFam" id="3.90.550.10:FF:000068">
    <property type="entry name" value="ALG5, dolichyl-phosphate beta-glucosyltransferase"/>
    <property type="match status" value="1"/>
</dbReference>
<dbReference type="AlphaFoldDB" id="A0A151ZFX6"/>
<evidence type="ECO:0000256" key="2">
    <source>
        <dbReference type="ARBA" id="ARBA00004922"/>
    </source>
</evidence>
<evidence type="ECO:0000256" key="5">
    <source>
        <dbReference type="ARBA" id="ARBA00022676"/>
    </source>
</evidence>
<keyword evidence="11 14" id="KW-0472">Membrane</keyword>
<evidence type="ECO:0000256" key="7">
    <source>
        <dbReference type="ARBA" id="ARBA00022692"/>
    </source>
</evidence>
<evidence type="ECO:0000256" key="3">
    <source>
        <dbReference type="ARBA" id="ARBA00006739"/>
    </source>
</evidence>
<dbReference type="InterPro" id="IPR029044">
    <property type="entry name" value="Nucleotide-diphossugar_trans"/>
</dbReference>
<feature type="domain" description="Glycosyltransferase 2-like" evidence="15">
    <location>
        <begin position="62"/>
        <end position="243"/>
    </location>
</feature>
<protein>
    <recommendedName>
        <fullName evidence="13">Dolichyl-phosphate beta-glucosyltransferase</fullName>
        <ecNumber evidence="4">2.4.1.117</ecNumber>
    </recommendedName>
</protein>
<evidence type="ECO:0000259" key="15">
    <source>
        <dbReference type="Pfam" id="PF00535"/>
    </source>
</evidence>
<dbReference type="Pfam" id="PF00535">
    <property type="entry name" value="Glycos_transf_2"/>
    <property type="match status" value="1"/>
</dbReference>
<gene>
    <name evidence="16" type="ORF">DLAC_05472</name>
</gene>
<dbReference type="OMA" id="HMVNTDA"/>
<accession>A0A151ZFX6</accession>